<dbReference type="Proteomes" id="UP000553957">
    <property type="component" value="Unassembled WGS sequence"/>
</dbReference>
<dbReference type="PANTHER" id="PTHR42951:SF17">
    <property type="entry name" value="METALLO-BETA-LACTAMASE DOMAIN-CONTAINING PROTEIN"/>
    <property type="match status" value="1"/>
</dbReference>
<feature type="domain" description="Metallo-beta-lactamase" evidence="1">
    <location>
        <begin position="18"/>
        <end position="194"/>
    </location>
</feature>
<comment type="caution">
    <text evidence="3">The sequence shown here is derived from an EMBL/GenBank/DDBJ whole genome shotgun (WGS) entry which is preliminary data.</text>
</comment>
<evidence type="ECO:0000313" key="3">
    <source>
        <dbReference type="EMBL" id="NOL40302.1"/>
    </source>
</evidence>
<evidence type="ECO:0000313" key="2">
    <source>
        <dbReference type="EMBL" id="MBB6569873.1"/>
    </source>
</evidence>
<reference evidence="2 5" key="2">
    <citation type="submission" date="2020-08" db="EMBL/GenBank/DDBJ databases">
        <title>Sequencing the genomes of 1000 actinobacteria strains.</title>
        <authorList>
            <person name="Klenk H.-P."/>
        </authorList>
    </citation>
    <scope>NUCLEOTIDE SEQUENCE [LARGE SCALE GENOMIC DNA]</scope>
    <source>
        <strain evidence="2 5">DSM 15626</strain>
    </source>
</reference>
<dbReference type="PANTHER" id="PTHR42951">
    <property type="entry name" value="METALLO-BETA-LACTAMASE DOMAIN-CONTAINING"/>
    <property type="match status" value="1"/>
</dbReference>
<sequence>MRQLAEGVFQLLGRPPHFMNAYLVDDVLVDAGTPAAGRRIVAQLRGRELAAHVVTHAHPDHFGSSHVVCEEFGIPLWAGADDAAAIETATPVPAAGWLPGLLAKGKMPPPHPVARRLVEGDQVGSFVVLDVPGHSPGHIALWRESDRTLLCGDVFFRLPKVSAPWNFLTFDVVRNHQAMRRLAALRPALVLFGHGKPLRDPDHLARVAAALPTPAGAE</sequence>
<keyword evidence="4" id="KW-1185">Reference proteome</keyword>
<dbReference type="Gene3D" id="3.60.15.10">
    <property type="entry name" value="Ribonuclease Z/Hydroxyacylglutathione hydrolase-like"/>
    <property type="match status" value="1"/>
</dbReference>
<dbReference type="GO" id="GO:0016787">
    <property type="term" value="F:hydrolase activity"/>
    <property type="evidence" value="ECO:0007669"/>
    <property type="project" value="UniProtKB-KW"/>
</dbReference>
<dbReference type="InterPro" id="IPR050855">
    <property type="entry name" value="NDM-1-like"/>
</dbReference>
<organism evidence="3 4">
    <name type="scientific">Kribbella sandramycini</name>
    <dbReference type="NCBI Taxonomy" id="60450"/>
    <lineage>
        <taxon>Bacteria</taxon>
        <taxon>Bacillati</taxon>
        <taxon>Actinomycetota</taxon>
        <taxon>Actinomycetes</taxon>
        <taxon>Propionibacteriales</taxon>
        <taxon>Kribbellaceae</taxon>
        <taxon>Kribbella</taxon>
    </lineage>
</organism>
<dbReference type="Proteomes" id="UP000534306">
    <property type="component" value="Unassembled WGS sequence"/>
</dbReference>
<evidence type="ECO:0000313" key="5">
    <source>
        <dbReference type="Proteomes" id="UP000553957"/>
    </source>
</evidence>
<evidence type="ECO:0000259" key="1">
    <source>
        <dbReference type="SMART" id="SM00849"/>
    </source>
</evidence>
<reference evidence="3 4" key="1">
    <citation type="submission" date="2020-05" db="EMBL/GenBank/DDBJ databases">
        <title>Genome sequence of Kribbella sandramycini ATCC 39419.</title>
        <authorList>
            <person name="Maclea K.S."/>
            <person name="Fair J.L."/>
        </authorList>
    </citation>
    <scope>NUCLEOTIDE SEQUENCE [LARGE SCALE GENOMIC DNA]</scope>
    <source>
        <strain evidence="3 4">ATCC 39419</strain>
    </source>
</reference>
<accession>A0A7Y4KYI8</accession>
<dbReference type="InterPro" id="IPR036866">
    <property type="entry name" value="RibonucZ/Hydroxyglut_hydro"/>
</dbReference>
<dbReference type="Pfam" id="PF00753">
    <property type="entry name" value="Lactamase_B"/>
    <property type="match status" value="1"/>
</dbReference>
<dbReference type="RefSeq" id="WP_171672730.1">
    <property type="nucleotide sequence ID" value="NZ_BAAAGT010000002.1"/>
</dbReference>
<dbReference type="AlphaFoldDB" id="A0A7Y4KYI8"/>
<evidence type="ECO:0000313" key="4">
    <source>
        <dbReference type="Proteomes" id="UP000534306"/>
    </source>
</evidence>
<gene>
    <name evidence="2" type="ORF">HNR71_005510</name>
    <name evidence="3" type="ORF">HPO96_08605</name>
</gene>
<dbReference type="SMART" id="SM00849">
    <property type="entry name" value="Lactamase_B"/>
    <property type="match status" value="1"/>
</dbReference>
<keyword evidence="3" id="KW-0378">Hydrolase</keyword>
<proteinExistence type="predicted"/>
<dbReference type="CDD" id="cd07721">
    <property type="entry name" value="yflN-like_MBL-fold"/>
    <property type="match status" value="1"/>
</dbReference>
<name>A0A7Y4KYI8_9ACTN</name>
<dbReference type="EMBL" id="JABJRC010000002">
    <property type="protein sequence ID" value="NOL40302.1"/>
    <property type="molecule type" value="Genomic_DNA"/>
</dbReference>
<dbReference type="EMBL" id="JACHKF010000001">
    <property type="protein sequence ID" value="MBB6569873.1"/>
    <property type="molecule type" value="Genomic_DNA"/>
</dbReference>
<protein>
    <submittedName>
        <fullName evidence="2">Glyoxylase-like metal-dependent hydrolase (Beta-lactamase superfamily II)</fullName>
    </submittedName>
    <submittedName>
        <fullName evidence="3">MBL fold metallo-hydrolase</fullName>
    </submittedName>
</protein>
<dbReference type="InterPro" id="IPR001279">
    <property type="entry name" value="Metallo-B-lactamas"/>
</dbReference>
<dbReference type="SUPFAM" id="SSF56281">
    <property type="entry name" value="Metallo-hydrolase/oxidoreductase"/>
    <property type="match status" value="1"/>
</dbReference>